<dbReference type="Gene3D" id="1.25.40.10">
    <property type="entry name" value="Tetratricopeptide repeat domain"/>
    <property type="match status" value="1"/>
</dbReference>
<dbReference type="AlphaFoldDB" id="A0A0C1Z4K8"/>
<dbReference type="SUPFAM" id="SSF144059">
    <property type="entry name" value="ImpE-like"/>
    <property type="match status" value="1"/>
</dbReference>
<dbReference type="Pfam" id="PF07024">
    <property type="entry name" value="ImpE"/>
    <property type="match status" value="1"/>
</dbReference>
<dbReference type="EMBL" id="JPRD01000028">
    <property type="protein sequence ID" value="KIF51960.1"/>
    <property type="molecule type" value="Genomic_DNA"/>
</dbReference>
<reference evidence="1 2" key="1">
    <citation type="submission" date="2014-07" db="EMBL/GenBank/DDBJ databases">
        <title>Unique and conserved regions in Vibrio harveyi and related species in comparison with the shrimp pathogen Vibrio harveyi CAIM 1792.</title>
        <authorList>
            <person name="Espinoza-Valles I."/>
            <person name="Vora G."/>
            <person name="Leekitcharoenphon P."/>
            <person name="Ussery D."/>
            <person name="Hoj L."/>
            <person name="Gomez-Gil B."/>
        </authorList>
    </citation>
    <scope>NUCLEOTIDE SEQUENCE [LARGE SCALE GENOMIC DNA]</scope>
    <source>
        <strain evidence="2">CAIM 1854 / LMG 25443</strain>
    </source>
</reference>
<sequence length="265" mass="29876">MKTWKNALSEGNLQQAITLIIEDIKASPKDAGLRSSFIELLCIDGDFERADDQLIQSIKLFPEYLSGASQLRHMVKAAQARKDFTGGAATAQFIEFDQQANELVVDLNLAIKNEEFDHGYELAQSLENMREQKPFLQGTREFEDVRDIDDRLSGYIELFSTAGNYFLVPIKNIKQLDIKQASSMLEHVWRPVEFDIEGLGEGEGHMPLTYIDSITDAQKLGRETDWRQLGETELFVGLGQKCWLVGDKALPIFELNTLAESKALA</sequence>
<gene>
    <name evidence="1" type="ORF">H735_17580</name>
</gene>
<dbReference type="InterPro" id="IPR009211">
    <property type="entry name" value="TagJ"/>
</dbReference>
<evidence type="ECO:0000313" key="2">
    <source>
        <dbReference type="Proteomes" id="UP000031586"/>
    </source>
</evidence>
<dbReference type="InterPro" id="IPR011990">
    <property type="entry name" value="TPR-like_helical_dom_sf"/>
</dbReference>
<organism evidence="1 2">
    <name type="scientific">Vibrio owensii CAIM 1854 = LMG 25443</name>
    <dbReference type="NCBI Taxonomy" id="1229493"/>
    <lineage>
        <taxon>Bacteria</taxon>
        <taxon>Pseudomonadati</taxon>
        <taxon>Pseudomonadota</taxon>
        <taxon>Gammaproteobacteria</taxon>
        <taxon>Vibrionales</taxon>
        <taxon>Vibrionaceae</taxon>
        <taxon>Vibrio</taxon>
    </lineage>
</organism>
<name>A0A0C1Z4K8_9VIBR</name>
<accession>A0A0C1Z4K8</accession>
<proteinExistence type="predicted"/>
<dbReference type="PATRIC" id="fig|1229493.5.peg.2673"/>
<comment type="caution">
    <text evidence="1">The sequence shown here is derived from an EMBL/GenBank/DDBJ whole genome shotgun (WGS) entry which is preliminary data.</text>
</comment>
<dbReference type="PIRSF" id="PIRSF029288">
    <property type="entry name" value="SciE_ImpE"/>
    <property type="match status" value="1"/>
</dbReference>
<dbReference type="RefSeq" id="WP_020196281.1">
    <property type="nucleotide sequence ID" value="NZ_BAOH01000051.1"/>
</dbReference>
<dbReference type="Proteomes" id="UP000031586">
    <property type="component" value="Unassembled WGS sequence"/>
</dbReference>
<protein>
    <submittedName>
        <fullName evidence="1">Protein of avirulence locus</fullName>
    </submittedName>
</protein>
<evidence type="ECO:0000313" key="1">
    <source>
        <dbReference type="EMBL" id="KIF51960.1"/>
    </source>
</evidence>